<sequence>MPRVSGPTIARWRLGKELKQLREQAGRTFTDAAERLGCSESKIRKIEAAEVGIVKAELEVLLDLYKAPDDMKHLLRELQRVGKQRGWWAPLGSMPKAYTVFVALESEAQRIRMFEPLIIPGLLQTEEYASALDAMCTFASPAEQERAVAIRLARQEAFWKGNTDPSRLWVIIDEAALRRPVGKQPDVMRSQLMRLLELGERCILQVVPFNAGSYPGTIGPFTIFDFEEDVHSPVVYTDGQAGITYLEKSADVERANVAFGHIAAIALSPAESAKKILAIVSEMATTQGGEHDT</sequence>
<protein>
    <submittedName>
        <fullName evidence="2">Helix-turn-helix protein</fullName>
    </submittedName>
</protein>
<name>A0A3D9V2K7_THECX</name>
<feature type="domain" description="HTH cro/C1-type" evidence="1">
    <location>
        <begin position="18"/>
        <end position="74"/>
    </location>
</feature>
<accession>A0A3D9V2K7</accession>
<dbReference type="Proteomes" id="UP000256485">
    <property type="component" value="Unassembled WGS sequence"/>
</dbReference>
<dbReference type="InterPro" id="IPR010982">
    <property type="entry name" value="Lambda_DNA-bd_dom_sf"/>
</dbReference>
<comment type="caution">
    <text evidence="2">The sequence shown here is derived from an EMBL/GenBank/DDBJ whole genome shotgun (WGS) entry which is preliminary data.</text>
</comment>
<dbReference type="AlphaFoldDB" id="A0A3D9V2K7"/>
<dbReference type="EMBL" id="QTUC01000001">
    <property type="protein sequence ID" value="REF35739.1"/>
    <property type="molecule type" value="Genomic_DNA"/>
</dbReference>
<keyword evidence="3" id="KW-1185">Reference proteome</keyword>
<dbReference type="GO" id="GO:0003677">
    <property type="term" value="F:DNA binding"/>
    <property type="evidence" value="ECO:0007669"/>
    <property type="project" value="InterPro"/>
</dbReference>
<dbReference type="SMART" id="SM00530">
    <property type="entry name" value="HTH_XRE"/>
    <property type="match status" value="1"/>
</dbReference>
<evidence type="ECO:0000313" key="3">
    <source>
        <dbReference type="Proteomes" id="UP000256485"/>
    </source>
</evidence>
<dbReference type="SUPFAM" id="SSF47413">
    <property type="entry name" value="lambda repressor-like DNA-binding domains"/>
    <property type="match status" value="1"/>
</dbReference>
<dbReference type="Gene3D" id="1.10.260.40">
    <property type="entry name" value="lambda repressor-like DNA-binding domains"/>
    <property type="match status" value="1"/>
</dbReference>
<dbReference type="PROSITE" id="PS50943">
    <property type="entry name" value="HTH_CROC1"/>
    <property type="match status" value="1"/>
</dbReference>
<dbReference type="CDD" id="cd00093">
    <property type="entry name" value="HTH_XRE"/>
    <property type="match status" value="1"/>
</dbReference>
<dbReference type="RefSeq" id="WP_115849480.1">
    <property type="nucleotide sequence ID" value="NZ_QTUC01000001.1"/>
</dbReference>
<dbReference type="OrthoDB" id="4285266at2"/>
<dbReference type="Pfam" id="PF19054">
    <property type="entry name" value="DUF5753"/>
    <property type="match status" value="1"/>
</dbReference>
<dbReference type="InterPro" id="IPR001387">
    <property type="entry name" value="Cro/C1-type_HTH"/>
</dbReference>
<evidence type="ECO:0000259" key="1">
    <source>
        <dbReference type="PROSITE" id="PS50943"/>
    </source>
</evidence>
<dbReference type="Pfam" id="PF13560">
    <property type="entry name" value="HTH_31"/>
    <property type="match status" value="1"/>
</dbReference>
<organism evidence="2 3">
    <name type="scientific">Thermasporomyces composti</name>
    <dbReference type="NCBI Taxonomy" id="696763"/>
    <lineage>
        <taxon>Bacteria</taxon>
        <taxon>Bacillati</taxon>
        <taxon>Actinomycetota</taxon>
        <taxon>Actinomycetes</taxon>
        <taxon>Propionibacteriales</taxon>
        <taxon>Nocardioidaceae</taxon>
        <taxon>Thermasporomyces</taxon>
    </lineage>
</organism>
<gene>
    <name evidence="2" type="ORF">DFJ64_1129</name>
</gene>
<reference evidence="2 3" key="1">
    <citation type="submission" date="2018-08" db="EMBL/GenBank/DDBJ databases">
        <title>Sequencing the genomes of 1000 actinobacteria strains.</title>
        <authorList>
            <person name="Klenk H.-P."/>
        </authorList>
    </citation>
    <scope>NUCLEOTIDE SEQUENCE [LARGE SCALE GENOMIC DNA]</scope>
    <source>
        <strain evidence="2 3">DSM 22891</strain>
    </source>
</reference>
<proteinExistence type="predicted"/>
<evidence type="ECO:0000313" key="2">
    <source>
        <dbReference type="EMBL" id="REF35739.1"/>
    </source>
</evidence>
<dbReference type="InterPro" id="IPR043917">
    <property type="entry name" value="DUF5753"/>
</dbReference>